<sequence length="64" mass="6706">HSQPDERGGRLSQPFVPLGEEAGPVCPGEAAAEEESCCSCEPGLMDPNGPAHISRKSATEPLYI</sequence>
<dbReference type="AlphaFoldDB" id="A0A1A7Y364"/>
<reference evidence="2" key="2">
    <citation type="submission" date="2016-06" db="EMBL/GenBank/DDBJ databases">
        <title>The genome of a short-lived fish provides insights into sex chromosome evolution and the genetic control of aging.</title>
        <authorList>
            <person name="Reichwald K."/>
            <person name="Felder M."/>
            <person name="Petzold A."/>
            <person name="Koch P."/>
            <person name="Groth M."/>
            <person name="Platzer M."/>
        </authorList>
    </citation>
    <scope>NUCLEOTIDE SEQUENCE</scope>
    <source>
        <tissue evidence="2">Brain</tissue>
    </source>
</reference>
<gene>
    <name evidence="2" type="primary">PPBP</name>
</gene>
<evidence type="ECO:0000313" key="2">
    <source>
        <dbReference type="EMBL" id="SBP24529.1"/>
    </source>
</evidence>
<accession>A0A1A7Y364</accession>
<feature type="region of interest" description="Disordered" evidence="1">
    <location>
        <begin position="1"/>
        <end position="26"/>
    </location>
</feature>
<feature type="non-terminal residue" evidence="2">
    <location>
        <position position="1"/>
    </location>
</feature>
<organism evidence="2">
    <name type="scientific">Iconisemion striatum</name>
    <dbReference type="NCBI Taxonomy" id="60296"/>
    <lineage>
        <taxon>Eukaryota</taxon>
        <taxon>Metazoa</taxon>
        <taxon>Chordata</taxon>
        <taxon>Craniata</taxon>
        <taxon>Vertebrata</taxon>
        <taxon>Euteleostomi</taxon>
        <taxon>Actinopterygii</taxon>
        <taxon>Neopterygii</taxon>
        <taxon>Teleostei</taxon>
        <taxon>Neoteleostei</taxon>
        <taxon>Acanthomorphata</taxon>
        <taxon>Ovalentaria</taxon>
        <taxon>Atherinomorphae</taxon>
        <taxon>Cyprinodontiformes</taxon>
        <taxon>Nothobranchiidae</taxon>
        <taxon>Iconisemion</taxon>
    </lineage>
</organism>
<name>A0A1A7Y364_9TELE</name>
<reference evidence="2" key="1">
    <citation type="submission" date="2016-05" db="EMBL/GenBank/DDBJ databases">
        <authorList>
            <person name="Lavstsen T."/>
            <person name="Jespersen J.S."/>
        </authorList>
    </citation>
    <scope>NUCLEOTIDE SEQUENCE</scope>
    <source>
        <tissue evidence="2">Brain</tissue>
    </source>
</reference>
<protein>
    <submittedName>
        <fullName evidence="2">Pro-platelet basic protein (Chemokine (C-X-C motif) ligand 7)</fullName>
    </submittedName>
</protein>
<evidence type="ECO:0000256" key="1">
    <source>
        <dbReference type="SAM" id="MobiDB-lite"/>
    </source>
</evidence>
<dbReference type="EMBL" id="HADX01002297">
    <property type="protein sequence ID" value="SBP24529.1"/>
    <property type="molecule type" value="Transcribed_RNA"/>
</dbReference>
<proteinExistence type="predicted"/>